<dbReference type="Pfam" id="PF07470">
    <property type="entry name" value="Glyco_hydro_88"/>
    <property type="match status" value="1"/>
</dbReference>
<dbReference type="PANTHER" id="PTHR33886">
    <property type="entry name" value="UNSATURATED RHAMNOGALACTURONAN HYDROLASE (EUROFUNG)"/>
    <property type="match status" value="1"/>
</dbReference>
<name>A0A2K4ZIC3_9FIRM</name>
<dbReference type="PANTHER" id="PTHR33886:SF8">
    <property type="entry name" value="UNSATURATED RHAMNOGALACTURONAN HYDROLASE (EUROFUNG)"/>
    <property type="match status" value="1"/>
</dbReference>
<evidence type="ECO:0000256" key="1">
    <source>
        <dbReference type="ARBA" id="ARBA00022801"/>
    </source>
</evidence>
<dbReference type="EMBL" id="OFSM01000014">
    <property type="protein sequence ID" value="SOY30201.1"/>
    <property type="molecule type" value="Genomic_DNA"/>
</dbReference>
<evidence type="ECO:0000313" key="3">
    <source>
        <dbReference type="Proteomes" id="UP000236311"/>
    </source>
</evidence>
<dbReference type="InterPro" id="IPR012341">
    <property type="entry name" value="6hp_glycosidase-like_sf"/>
</dbReference>
<dbReference type="OrthoDB" id="6381507at2"/>
<proteinExistence type="predicted"/>
<organism evidence="2 3">
    <name type="scientific">Acetatifactor muris</name>
    <dbReference type="NCBI Taxonomy" id="879566"/>
    <lineage>
        <taxon>Bacteria</taxon>
        <taxon>Bacillati</taxon>
        <taxon>Bacillota</taxon>
        <taxon>Clostridia</taxon>
        <taxon>Lachnospirales</taxon>
        <taxon>Lachnospiraceae</taxon>
        <taxon>Acetatifactor</taxon>
    </lineage>
</organism>
<keyword evidence="3" id="KW-1185">Reference proteome</keyword>
<accession>A0A2K4ZIC3</accession>
<dbReference type="InterPro" id="IPR010905">
    <property type="entry name" value="Glyco_hydro_88"/>
</dbReference>
<gene>
    <name evidence="2" type="primary">yteR_3</name>
    <name evidence="2" type="ORF">AMURIS_02924</name>
</gene>
<keyword evidence="2" id="KW-0326">Glycosidase</keyword>
<keyword evidence="1 2" id="KW-0378">Hydrolase</keyword>
<dbReference type="GO" id="GO:0102211">
    <property type="term" value="F:unsaturated rhamnogalacturonyl hydrolase activity"/>
    <property type="evidence" value="ECO:0007669"/>
    <property type="project" value="UniProtKB-EC"/>
</dbReference>
<reference evidence="2 3" key="1">
    <citation type="submission" date="2018-01" db="EMBL/GenBank/DDBJ databases">
        <authorList>
            <person name="Gaut B.S."/>
            <person name="Morton B.R."/>
            <person name="Clegg M.T."/>
            <person name="Duvall M.R."/>
        </authorList>
    </citation>
    <scope>NUCLEOTIDE SEQUENCE [LARGE SCALE GENOMIC DNA]</scope>
    <source>
        <strain evidence="2">GP69</strain>
    </source>
</reference>
<protein>
    <submittedName>
        <fullName evidence="2">Unsaturated rhamnogalacturonyl hydrolase YteR</fullName>
        <ecNumber evidence="2">3.2.1.172</ecNumber>
    </submittedName>
</protein>
<dbReference type="AlphaFoldDB" id="A0A2K4ZIC3"/>
<dbReference type="InterPro" id="IPR052043">
    <property type="entry name" value="PolySaccharide_Degr_Enz"/>
</dbReference>
<dbReference type="EC" id="3.2.1.172" evidence="2"/>
<dbReference type="SUPFAM" id="SSF48208">
    <property type="entry name" value="Six-hairpin glycosidases"/>
    <property type="match status" value="1"/>
</dbReference>
<dbReference type="GO" id="GO:0005975">
    <property type="term" value="P:carbohydrate metabolic process"/>
    <property type="evidence" value="ECO:0007669"/>
    <property type="project" value="InterPro"/>
</dbReference>
<dbReference type="Proteomes" id="UP000236311">
    <property type="component" value="Unassembled WGS sequence"/>
</dbReference>
<dbReference type="RefSeq" id="WP_103240264.1">
    <property type="nucleotide sequence ID" value="NZ_CANRXC010000002.1"/>
</dbReference>
<dbReference type="InterPro" id="IPR008928">
    <property type="entry name" value="6-hairpin_glycosidase_sf"/>
</dbReference>
<sequence>MLKRENAEKLERFIEDFYQDLSKVKMDKWNYEDGCILTAAIQLYEATGKERFRDFILEYMDSYVTAEGEILHYKKEDFNLDNIAPGRAVIFAYEQTGEERYRRAMELLLSQLAEQPRIKAGNFWHKLIYPNQVWLDGLFMAQPFYAAYDTRYGGKVRYVDITDQFALVHKKMFNPEKKLYYHGYDESRSIFWADRETGCSANFWLRSIAWFLMSLVDTMEEMDSWAYDYYRQLQDIYKESIRGILDYRHPESGLFYQVVDRADIPGNYLETSGSSMTAASILKACRLKALLAEKYQPTGEAILESVIERKLQEKDGVLTLLGNCSVAGLGPQEGRRDGSVEYYLSEPVTADDRKGIAATFMAYAQYLKLQAL</sequence>
<dbReference type="Gene3D" id="1.50.10.10">
    <property type="match status" value="1"/>
</dbReference>
<evidence type="ECO:0000313" key="2">
    <source>
        <dbReference type="EMBL" id="SOY30201.1"/>
    </source>
</evidence>